<dbReference type="InterPro" id="IPR005913">
    <property type="entry name" value="dTDP_dehydrorham_reduct"/>
</dbReference>
<evidence type="ECO:0000256" key="1">
    <source>
        <dbReference type="ARBA" id="ARBA00004781"/>
    </source>
</evidence>
<keyword evidence="6" id="KW-0521">NADP</keyword>
<evidence type="ECO:0000256" key="4">
    <source>
        <dbReference type="ARBA" id="ARBA00017099"/>
    </source>
</evidence>
<evidence type="ECO:0000256" key="6">
    <source>
        <dbReference type="RuleBase" id="RU364082"/>
    </source>
</evidence>
<dbReference type="SUPFAM" id="SSF51735">
    <property type="entry name" value="NAD(P)-binding Rossmann-fold domains"/>
    <property type="match status" value="1"/>
</dbReference>
<comment type="similarity">
    <text evidence="2 6">Belongs to the dTDP-4-dehydrorhamnose reductase family.</text>
</comment>
<protein>
    <recommendedName>
        <fullName evidence="4 6">dTDP-4-dehydrorhamnose reductase</fullName>
        <ecNumber evidence="3 6">1.1.1.133</ecNumber>
    </recommendedName>
</protein>
<dbReference type="GO" id="GO:0008831">
    <property type="term" value="F:dTDP-4-dehydrorhamnose reductase activity"/>
    <property type="evidence" value="ECO:0007669"/>
    <property type="project" value="UniProtKB-EC"/>
</dbReference>
<dbReference type="CDD" id="cd05254">
    <property type="entry name" value="dTDP_HR_like_SDR_e"/>
    <property type="match status" value="1"/>
</dbReference>
<comment type="caution">
    <text evidence="8">The sequence shown here is derived from an EMBL/GenBank/DDBJ whole genome shotgun (WGS) entry which is preliminary data.</text>
</comment>
<dbReference type="GO" id="GO:0019305">
    <property type="term" value="P:dTDP-rhamnose biosynthetic process"/>
    <property type="evidence" value="ECO:0007669"/>
    <property type="project" value="UniProtKB-UniPathway"/>
</dbReference>
<dbReference type="Gene3D" id="3.40.50.720">
    <property type="entry name" value="NAD(P)-binding Rossmann-like Domain"/>
    <property type="match status" value="1"/>
</dbReference>
<dbReference type="STRING" id="1513271.XM47_13460"/>
<proteinExistence type="inferred from homology"/>
<dbReference type="Gene3D" id="3.90.25.10">
    <property type="entry name" value="UDP-galactose 4-epimerase, domain 1"/>
    <property type="match status" value="1"/>
</dbReference>
<dbReference type="EMBL" id="LAZL01000022">
    <property type="protein sequence ID" value="KMT64642.1"/>
    <property type="molecule type" value="Genomic_DNA"/>
</dbReference>
<dbReference type="Proteomes" id="UP000037600">
    <property type="component" value="Unassembled WGS sequence"/>
</dbReference>
<dbReference type="UniPathway" id="UPA00281"/>
<dbReference type="OrthoDB" id="9803892at2"/>
<reference evidence="8 9" key="1">
    <citation type="submission" date="2015-04" db="EMBL/GenBank/DDBJ databases">
        <title>Draft Genome Sequence of the Novel Agar-Digesting Marine Bacterium Q1.</title>
        <authorList>
            <person name="Li Y."/>
            <person name="Li D."/>
            <person name="Chen G."/>
            <person name="Du Z."/>
        </authorList>
    </citation>
    <scope>NUCLEOTIDE SEQUENCE [LARGE SCALE GENOMIC DNA]</scope>
    <source>
        <strain evidence="8 9">Q1</strain>
    </source>
</reference>
<evidence type="ECO:0000313" key="9">
    <source>
        <dbReference type="Proteomes" id="UP000037600"/>
    </source>
</evidence>
<dbReference type="PANTHER" id="PTHR10491:SF4">
    <property type="entry name" value="METHIONINE ADENOSYLTRANSFERASE 2 SUBUNIT BETA"/>
    <property type="match status" value="1"/>
</dbReference>
<evidence type="ECO:0000313" key="8">
    <source>
        <dbReference type="EMBL" id="KMT64642.1"/>
    </source>
</evidence>
<evidence type="ECO:0000259" key="7">
    <source>
        <dbReference type="Pfam" id="PF04321"/>
    </source>
</evidence>
<dbReference type="InterPro" id="IPR036291">
    <property type="entry name" value="NAD(P)-bd_dom_sf"/>
</dbReference>
<comment type="cofactor">
    <cofactor evidence="6">
        <name>Mg(2+)</name>
        <dbReference type="ChEBI" id="CHEBI:18420"/>
    </cofactor>
    <text evidence="6">Binds 1 Mg(2+) ion per monomer.</text>
</comment>
<evidence type="ECO:0000256" key="5">
    <source>
        <dbReference type="ARBA" id="ARBA00048200"/>
    </source>
</evidence>
<organism evidence="8 9">
    <name type="scientific">Catenovulum maritimum</name>
    <dbReference type="NCBI Taxonomy" id="1513271"/>
    <lineage>
        <taxon>Bacteria</taxon>
        <taxon>Pseudomonadati</taxon>
        <taxon>Pseudomonadota</taxon>
        <taxon>Gammaproteobacteria</taxon>
        <taxon>Alteromonadales</taxon>
        <taxon>Alteromonadaceae</taxon>
        <taxon>Catenovulum</taxon>
    </lineage>
</organism>
<dbReference type="GO" id="GO:0009243">
    <property type="term" value="P:O antigen biosynthetic process"/>
    <property type="evidence" value="ECO:0007669"/>
    <property type="project" value="UniProtKB-UniPathway"/>
</dbReference>
<dbReference type="EC" id="1.1.1.133" evidence="3 6"/>
<comment type="catalytic activity">
    <reaction evidence="5 6">
        <text>dTDP-beta-L-rhamnose + NADP(+) = dTDP-4-dehydro-beta-L-rhamnose + NADPH + H(+)</text>
        <dbReference type="Rhea" id="RHEA:21796"/>
        <dbReference type="ChEBI" id="CHEBI:15378"/>
        <dbReference type="ChEBI" id="CHEBI:57510"/>
        <dbReference type="ChEBI" id="CHEBI:57783"/>
        <dbReference type="ChEBI" id="CHEBI:58349"/>
        <dbReference type="ChEBI" id="CHEBI:62830"/>
        <dbReference type="EC" id="1.1.1.133"/>
    </reaction>
</comment>
<dbReference type="PANTHER" id="PTHR10491">
    <property type="entry name" value="DTDP-4-DEHYDRORHAMNOSE REDUCTASE"/>
    <property type="match status" value="1"/>
</dbReference>
<dbReference type="AlphaFoldDB" id="A0A0J8GPE1"/>
<sequence length="302" mass="33611">MKILLTGANGQLGKCFQDVIRRFNLTKNTKVELLARASDELNITDKISVMSTINDERPDYIVNAAAYTAVDKAESNAEQAYLVNESGVENLALAAAKYDIPLIHVSTDYVFDGEATAPYLPDDEVNPQSVYGMSKLAGELTLAKTHRQHIIFRTSWVFSEYGNNFVKTMIKLAKSRDNLSIVADQYGCPTYAGDIANTIFSAILKIENGLKPWGTYHYTGNLPTTWHGFARAIFSDAFTHKILPRQPVLRAINTDEYPLPAPRPSYSVLTNAKQAEVLFELLPDWRQALSLVISKLKTESSL</sequence>
<dbReference type="GO" id="GO:0005829">
    <property type="term" value="C:cytosol"/>
    <property type="evidence" value="ECO:0007669"/>
    <property type="project" value="TreeGrafter"/>
</dbReference>
<keyword evidence="9" id="KW-1185">Reference proteome</keyword>
<evidence type="ECO:0000256" key="3">
    <source>
        <dbReference type="ARBA" id="ARBA00012929"/>
    </source>
</evidence>
<feature type="domain" description="RmlD-like substrate binding" evidence="7">
    <location>
        <begin position="1"/>
        <end position="296"/>
    </location>
</feature>
<dbReference type="Pfam" id="PF04321">
    <property type="entry name" value="RmlD_sub_bind"/>
    <property type="match status" value="1"/>
</dbReference>
<name>A0A0J8GPE1_9ALTE</name>
<accession>A0A0J8GPE1</accession>
<dbReference type="RefSeq" id="WP_048693475.1">
    <property type="nucleotide sequence ID" value="NZ_KQ130495.1"/>
</dbReference>
<dbReference type="NCBIfam" id="TIGR01214">
    <property type="entry name" value="rmlD"/>
    <property type="match status" value="1"/>
</dbReference>
<dbReference type="InterPro" id="IPR029903">
    <property type="entry name" value="RmlD-like-bd"/>
</dbReference>
<dbReference type="PATRIC" id="fig|1513271.3.peg.2763"/>
<evidence type="ECO:0000256" key="2">
    <source>
        <dbReference type="ARBA" id="ARBA00010944"/>
    </source>
</evidence>
<comment type="pathway">
    <text evidence="1 6">Carbohydrate biosynthesis; dTDP-L-rhamnose biosynthesis.</text>
</comment>
<gene>
    <name evidence="8" type="ORF">XM47_13460</name>
</gene>
<keyword evidence="6" id="KW-0560">Oxidoreductase</keyword>
<dbReference type="UniPathway" id="UPA00124"/>
<comment type="function">
    <text evidence="6">Catalyzes the reduction of dTDP-6-deoxy-L-lyxo-4-hexulose to yield dTDP-L-rhamnose.</text>
</comment>